<gene>
    <name evidence="1" type="ORF">GCM10012275_34340</name>
</gene>
<name>A0A8J3FUN5_9PSEU</name>
<proteinExistence type="predicted"/>
<dbReference type="Proteomes" id="UP000637578">
    <property type="component" value="Unassembled WGS sequence"/>
</dbReference>
<organism evidence="1 2">
    <name type="scientific">Longimycelium tulufanense</name>
    <dbReference type="NCBI Taxonomy" id="907463"/>
    <lineage>
        <taxon>Bacteria</taxon>
        <taxon>Bacillati</taxon>
        <taxon>Actinomycetota</taxon>
        <taxon>Actinomycetes</taxon>
        <taxon>Pseudonocardiales</taxon>
        <taxon>Pseudonocardiaceae</taxon>
        <taxon>Longimycelium</taxon>
    </lineage>
</organism>
<dbReference type="AlphaFoldDB" id="A0A8J3FUN5"/>
<sequence>MARASCELATTGVLHTARCWGTRAAASETLGQPDPLTGATHDFAGRARGLGVDVDTALAAVRATYAEQAATPRPFIPTHSTTPG</sequence>
<reference evidence="1" key="1">
    <citation type="journal article" date="2014" name="Int. J. Syst. Evol. Microbiol.">
        <title>Complete genome sequence of Corynebacterium casei LMG S-19264T (=DSM 44701T), isolated from a smear-ripened cheese.</title>
        <authorList>
            <consortium name="US DOE Joint Genome Institute (JGI-PGF)"/>
            <person name="Walter F."/>
            <person name="Albersmeier A."/>
            <person name="Kalinowski J."/>
            <person name="Ruckert C."/>
        </authorList>
    </citation>
    <scope>NUCLEOTIDE SEQUENCE</scope>
    <source>
        <strain evidence="1">CGMCC 4.5737</strain>
    </source>
</reference>
<protein>
    <submittedName>
        <fullName evidence="1">Uncharacterized protein</fullName>
    </submittedName>
</protein>
<comment type="caution">
    <text evidence="1">The sequence shown here is derived from an EMBL/GenBank/DDBJ whole genome shotgun (WGS) entry which is preliminary data.</text>
</comment>
<keyword evidence="2" id="KW-1185">Reference proteome</keyword>
<accession>A0A8J3FUN5</accession>
<evidence type="ECO:0000313" key="1">
    <source>
        <dbReference type="EMBL" id="GGM60318.1"/>
    </source>
</evidence>
<evidence type="ECO:0000313" key="2">
    <source>
        <dbReference type="Proteomes" id="UP000637578"/>
    </source>
</evidence>
<reference evidence="1" key="2">
    <citation type="submission" date="2020-09" db="EMBL/GenBank/DDBJ databases">
        <authorList>
            <person name="Sun Q."/>
            <person name="Zhou Y."/>
        </authorList>
    </citation>
    <scope>NUCLEOTIDE SEQUENCE</scope>
    <source>
        <strain evidence="1">CGMCC 4.5737</strain>
    </source>
</reference>
<dbReference type="EMBL" id="BMMK01000015">
    <property type="protein sequence ID" value="GGM60318.1"/>
    <property type="molecule type" value="Genomic_DNA"/>
</dbReference>
<dbReference type="RefSeq" id="WP_189058842.1">
    <property type="nucleotide sequence ID" value="NZ_BMMK01000015.1"/>
</dbReference>